<dbReference type="PANTHER" id="PTHR43649">
    <property type="entry name" value="ARABINOSE-BINDING PROTEIN-RELATED"/>
    <property type="match status" value="1"/>
</dbReference>
<evidence type="ECO:0000313" key="3">
    <source>
        <dbReference type="Proteomes" id="UP000649753"/>
    </source>
</evidence>
<dbReference type="EMBL" id="JADBEB010000001">
    <property type="protein sequence ID" value="MBE1485451.1"/>
    <property type="molecule type" value="Genomic_DNA"/>
</dbReference>
<dbReference type="InterPro" id="IPR006059">
    <property type="entry name" value="SBP"/>
</dbReference>
<gene>
    <name evidence="2" type="ORF">H4W31_001089</name>
</gene>
<comment type="caution">
    <text evidence="2">The sequence shown here is derived from an EMBL/GenBank/DDBJ whole genome shotgun (WGS) entry which is preliminary data.</text>
</comment>
<dbReference type="Gene3D" id="3.40.190.10">
    <property type="entry name" value="Periplasmic binding protein-like II"/>
    <property type="match status" value="2"/>
</dbReference>
<evidence type="ECO:0000256" key="1">
    <source>
        <dbReference type="SAM" id="Phobius"/>
    </source>
</evidence>
<organism evidence="2 3">
    <name type="scientific">Plantactinospora soyae</name>
    <dbReference type="NCBI Taxonomy" id="1544732"/>
    <lineage>
        <taxon>Bacteria</taxon>
        <taxon>Bacillati</taxon>
        <taxon>Actinomycetota</taxon>
        <taxon>Actinomycetes</taxon>
        <taxon>Micromonosporales</taxon>
        <taxon>Micromonosporaceae</taxon>
        <taxon>Plantactinospora</taxon>
    </lineage>
</organism>
<name>A0A927M2G4_9ACTN</name>
<evidence type="ECO:0000313" key="2">
    <source>
        <dbReference type="EMBL" id="MBE1485451.1"/>
    </source>
</evidence>
<dbReference type="Proteomes" id="UP000649753">
    <property type="component" value="Unassembled WGS sequence"/>
</dbReference>
<dbReference type="AlphaFoldDB" id="A0A927M2G4"/>
<keyword evidence="3" id="KW-1185">Reference proteome</keyword>
<keyword evidence="1" id="KW-1133">Transmembrane helix</keyword>
<dbReference type="Pfam" id="PF01547">
    <property type="entry name" value="SBP_bac_1"/>
    <property type="match status" value="1"/>
</dbReference>
<feature type="transmembrane region" description="Helical" evidence="1">
    <location>
        <begin position="44"/>
        <end position="63"/>
    </location>
</feature>
<proteinExistence type="predicted"/>
<keyword evidence="1" id="KW-0472">Membrane</keyword>
<reference evidence="2" key="1">
    <citation type="submission" date="2020-10" db="EMBL/GenBank/DDBJ databases">
        <title>Sequencing the genomes of 1000 actinobacteria strains.</title>
        <authorList>
            <person name="Klenk H.-P."/>
        </authorList>
    </citation>
    <scope>NUCLEOTIDE SEQUENCE</scope>
    <source>
        <strain evidence="2">DSM 46832</strain>
    </source>
</reference>
<keyword evidence="1" id="KW-0812">Transmembrane</keyword>
<dbReference type="RefSeq" id="WP_192765634.1">
    <property type="nucleotide sequence ID" value="NZ_JADBEB010000001.1"/>
</dbReference>
<sequence>MEDGRLAEEVVATLTQAQAALPPAAPGAIATIRERYRRRRRQRAGLASAAVAILVLAVTLTGAELTRGRGLSPVPPANGGTATIRVWAITPPGQDSALRQLVDRYNRSAEADVELFTFGNDDYKEKLRTSVDSSDGPDVFVSWGGATLARLARAGRLADLAGPPAAVDRFLPSALAGGMVDGRQYGLPMSGTHPTVLFYNKDVFTRSGLTPPRSYADLLSLVDEFKSDGITPLALGGAQGWTELMYVMYLAERIGGPGTTADIVEGRPGAWSKPAVAQALLAAQDLAERGAFGDDFSSLGYDDGGAPRLLATGRAAMQLMGTWEYPTQLAQNPDFVLGGRLGWVPFPSMAGGAGNPADLVGIPAQYFSVTAASRHRETAIEFVRDVTADAYLDDLVTDGEVPPVTDAADRLRSTDHAGFAVSVHELVARAPSYSLAWDQALEPGTATRLNANLQRLFRSELTPEQFAAAMAGG</sequence>
<protein>
    <submittedName>
        <fullName evidence="2">ABC-type glycerol-3-phosphate transport system substrate-binding protein</fullName>
    </submittedName>
</protein>
<dbReference type="InterPro" id="IPR050490">
    <property type="entry name" value="Bact_solute-bd_prot1"/>
</dbReference>
<dbReference type="PANTHER" id="PTHR43649:SF14">
    <property type="entry name" value="BLR3389 PROTEIN"/>
    <property type="match status" value="1"/>
</dbReference>
<dbReference type="SUPFAM" id="SSF53850">
    <property type="entry name" value="Periplasmic binding protein-like II"/>
    <property type="match status" value="1"/>
</dbReference>
<accession>A0A927M2G4</accession>